<keyword evidence="3" id="KW-1185">Reference proteome</keyword>
<protein>
    <submittedName>
        <fullName evidence="2">Uncharacterized protein</fullName>
    </submittedName>
</protein>
<gene>
    <name evidence="2" type="ORF">SK128_021910</name>
</gene>
<dbReference type="EMBL" id="JAXCGZ010013322">
    <property type="protein sequence ID" value="KAK7072861.1"/>
    <property type="molecule type" value="Genomic_DNA"/>
</dbReference>
<reference evidence="2 3" key="1">
    <citation type="submission" date="2023-11" db="EMBL/GenBank/DDBJ databases">
        <title>Halocaridina rubra genome assembly.</title>
        <authorList>
            <person name="Smith C."/>
        </authorList>
    </citation>
    <scope>NUCLEOTIDE SEQUENCE [LARGE SCALE GENOMIC DNA]</scope>
    <source>
        <strain evidence="2">EP-1</strain>
        <tissue evidence="2">Whole</tissue>
    </source>
</reference>
<organism evidence="2 3">
    <name type="scientific">Halocaridina rubra</name>
    <name type="common">Hawaiian red shrimp</name>
    <dbReference type="NCBI Taxonomy" id="373956"/>
    <lineage>
        <taxon>Eukaryota</taxon>
        <taxon>Metazoa</taxon>
        <taxon>Ecdysozoa</taxon>
        <taxon>Arthropoda</taxon>
        <taxon>Crustacea</taxon>
        <taxon>Multicrustacea</taxon>
        <taxon>Malacostraca</taxon>
        <taxon>Eumalacostraca</taxon>
        <taxon>Eucarida</taxon>
        <taxon>Decapoda</taxon>
        <taxon>Pleocyemata</taxon>
        <taxon>Caridea</taxon>
        <taxon>Atyoidea</taxon>
        <taxon>Atyidae</taxon>
        <taxon>Halocaridina</taxon>
    </lineage>
</organism>
<proteinExistence type="predicted"/>
<feature type="transmembrane region" description="Helical" evidence="1">
    <location>
        <begin position="46"/>
        <end position="68"/>
    </location>
</feature>
<keyword evidence="1" id="KW-0812">Transmembrane</keyword>
<evidence type="ECO:0000313" key="2">
    <source>
        <dbReference type="EMBL" id="KAK7072861.1"/>
    </source>
</evidence>
<dbReference type="AlphaFoldDB" id="A0AAN8ZY16"/>
<comment type="caution">
    <text evidence="2">The sequence shown here is derived from an EMBL/GenBank/DDBJ whole genome shotgun (WGS) entry which is preliminary data.</text>
</comment>
<dbReference type="Proteomes" id="UP001381693">
    <property type="component" value="Unassembled WGS sequence"/>
</dbReference>
<keyword evidence="1" id="KW-1133">Transmembrane helix</keyword>
<evidence type="ECO:0000313" key="3">
    <source>
        <dbReference type="Proteomes" id="UP001381693"/>
    </source>
</evidence>
<evidence type="ECO:0000256" key="1">
    <source>
        <dbReference type="SAM" id="Phobius"/>
    </source>
</evidence>
<name>A0AAN8ZY16_HALRR</name>
<feature type="non-terminal residue" evidence="2">
    <location>
        <position position="1"/>
    </location>
</feature>
<keyword evidence="1" id="KW-0472">Membrane</keyword>
<accession>A0AAN8ZY16</accession>
<sequence length="73" mass="8455">TQLILHESLRVKPMPKYGRAWVHGPKNRIKPTHGRMNEQSFSIDPYLNSFLVLTYAKVIMDILVYMILSIAGR</sequence>